<dbReference type="InParanoid" id="A0A061F9X8"/>
<evidence type="ECO:0000313" key="2">
    <source>
        <dbReference type="EMBL" id="EOY13663.1"/>
    </source>
</evidence>
<evidence type="ECO:0000313" key="3">
    <source>
        <dbReference type="Proteomes" id="UP000026915"/>
    </source>
</evidence>
<dbReference type="Proteomes" id="UP000026915">
    <property type="component" value="Chromosome 7"/>
</dbReference>
<proteinExistence type="predicted"/>
<protein>
    <submittedName>
        <fullName evidence="2">Uncharacterized protein</fullName>
    </submittedName>
</protein>
<reference evidence="2 3" key="1">
    <citation type="journal article" date="2013" name="Genome Biol.">
        <title>The genome sequence of the most widely cultivated cacao type and its use to identify candidate genes regulating pod color.</title>
        <authorList>
            <person name="Motamayor J.C."/>
            <person name="Mockaitis K."/>
            <person name="Schmutz J."/>
            <person name="Haiminen N."/>
            <person name="Iii D.L."/>
            <person name="Cornejo O."/>
            <person name="Findley S.D."/>
            <person name="Zheng P."/>
            <person name="Utro F."/>
            <person name="Royaert S."/>
            <person name="Saski C."/>
            <person name="Jenkins J."/>
            <person name="Podicheti R."/>
            <person name="Zhao M."/>
            <person name="Scheffler B.E."/>
            <person name="Stack J.C."/>
            <person name="Feltus F.A."/>
            <person name="Mustiga G.M."/>
            <person name="Amores F."/>
            <person name="Phillips W."/>
            <person name="Marelli J.P."/>
            <person name="May G.D."/>
            <person name="Shapiro H."/>
            <person name="Ma J."/>
            <person name="Bustamante C.D."/>
            <person name="Schnell R.J."/>
            <person name="Main D."/>
            <person name="Gilbert D."/>
            <person name="Parida L."/>
            <person name="Kuhn D.N."/>
        </authorList>
    </citation>
    <scope>NUCLEOTIDE SEQUENCE [LARGE SCALE GENOMIC DNA]</scope>
    <source>
        <strain evidence="3">cv. Matina 1-6</strain>
    </source>
</reference>
<name>A0A061F9X8_THECC</name>
<evidence type="ECO:0000256" key="1">
    <source>
        <dbReference type="SAM" id="MobiDB-lite"/>
    </source>
</evidence>
<accession>A0A061F9X8</accession>
<dbReference type="Gramene" id="EOY13663">
    <property type="protein sequence ID" value="EOY13663"/>
    <property type="gene ID" value="TCM_032300"/>
</dbReference>
<gene>
    <name evidence="2" type="ORF">TCM_032300</name>
</gene>
<feature type="region of interest" description="Disordered" evidence="1">
    <location>
        <begin position="58"/>
        <end position="101"/>
    </location>
</feature>
<dbReference type="OMA" id="SHDMNWH"/>
<dbReference type="PANTHER" id="PTHR37611:SF2">
    <property type="entry name" value="VIRUS-SPECIFIC-SIGNALING-PATHWAY REGULATED PROTEIN-RELATED"/>
    <property type="match status" value="1"/>
</dbReference>
<organism evidence="2 3">
    <name type="scientific">Theobroma cacao</name>
    <name type="common">Cacao</name>
    <name type="synonym">Cocoa</name>
    <dbReference type="NCBI Taxonomy" id="3641"/>
    <lineage>
        <taxon>Eukaryota</taxon>
        <taxon>Viridiplantae</taxon>
        <taxon>Streptophyta</taxon>
        <taxon>Embryophyta</taxon>
        <taxon>Tracheophyta</taxon>
        <taxon>Spermatophyta</taxon>
        <taxon>Magnoliopsida</taxon>
        <taxon>eudicotyledons</taxon>
        <taxon>Gunneridae</taxon>
        <taxon>Pentapetalae</taxon>
        <taxon>rosids</taxon>
        <taxon>malvids</taxon>
        <taxon>Malvales</taxon>
        <taxon>Malvaceae</taxon>
        <taxon>Byttnerioideae</taxon>
        <taxon>Theobroma</taxon>
    </lineage>
</organism>
<keyword evidence="3" id="KW-1185">Reference proteome</keyword>
<dbReference type="HOGENOM" id="CLU_103545_0_0_1"/>
<dbReference type="EMBL" id="CM001885">
    <property type="protein sequence ID" value="EOY13663.1"/>
    <property type="molecule type" value="Genomic_DNA"/>
</dbReference>
<dbReference type="AlphaFoldDB" id="A0A061F9X8"/>
<sequence length="149" mass="16727">MAFLLQENSLCISRDNDFNSALLMSFLEESSPSEDYNHEELDSLMRSLAAEINPNSMDIQDLMTEPESPSDGNESHGPESIVLDFEWADMEPTPSPSPSHDMNWHMDVQGEEVDALIEIADDYSDVYFGDVLEGQIYITSLAELDAIEM</sequence>
<dbReference type="PANTHER" id="PTHR37611">
    <property type="entry name" value="VIRUS-SPECIFIC-SIGNALING-PATHWAY REGULATED PROTEIN-RELATED"/>
    <property type="match status" value="1"/>
</dbReference>